<dbReference type="OrthoDB" id="10047184at2759"/>
<dbReference type="SMART" id="SM00252">
    <property type="entry name" value="SH2"/>
    <property type="match status" value="1"/>
</dbReference>
<evidence type="ECO:0000313" key="7">
    <source>
        <dbReference type="Proteomes" id="UP000515146"/>
    </source>
</evidence>
<dbReference type="SUPFAM" id="SSF55550">
    <property type="entry name" value="SH2 domain"/>
    <property type="match status" value="1"/>
</dbReference>
<evidence type="ECO:0000256" key="4">
    <source>
        <dbReference type="PROSITE-ProRule" id="PRU00191"/>
    </source>
</evidence>
<dbReference type="AlphaFoldDB" id="A0A6P6XYH6"/>
<keyword evidence="2" id="KW-0597">Phosphoprotein</keyword>
<dbReference type="GO" id="GO:0005068">
    <property type="term" value="F:transmembrane receptor protein tyrosine kinase adaptor activity"/>
    <property type="evidence" value="ECO:0007669"/>
    <property type="project" value="TreeGrafter"/>
</dbReference>
<dbReference type="Proteomes" id="UP000515146">
    <property type="component" value="Unplaced"/>
</dbReference>
<dbReference type="PROSITE" id="PS50001">
    <property type="entry name" value="SH2"/>
    <property type="match status" value="1"/>
</dbReference>
<dbReference type="InterPro" id="IPR000980">
    <property type="entry name" value="SH2"/>
</dbReference>
<dbReference type="InParanoid" id="A0A6P6XYH6"/>
<dbReference type="Gene3D" id="3.30.505.10">
    <property type="entry name" value="SH2 domain"/>
    <property type="match status" value="1"/>
</dbReference>
<evidence type="ECO:0000259" key="6">
    <source>
        <dbReference type="PROSITE" id="PS50001"/>
    </source>
</evidence>
<dbReference type="RefSeq" id="XP_027197966.1">
    <property type="nucleotide sequence ID" value="XM_027342165.1"/>
</dbReference>
<dbReference type="PANTHER" id="PTHR10872">
    <property type="entry name" value="SH2B ADAPTER PROTEIN"/>
    <property type="match status" value="1"/>
</dbReference>
<dbReference type="PANTHER" id="PTHR10872:SF2">
    <property type="entry name" value="LNK, ISOFORM D"/>
    <property type="match status" value="1"/>
</dbReference>
<evidence type="ECO:0000256" key="2">
    <source>
        <dbReference type="ARBA" id="ARBA00022553"/>
    </source>
</evidence>
<sequence length="314" mass="36821">MFTYRSGQYSLQHNNNDVDKSMEKNPKIESSSIILTENHNNHNHNHNKNEYHQREIIKESIVNYLTIGCDEMDDEIEKNWEKCRLVLVRTENDIMLEFFPPDNKSIQPKSGLLCNMLDEIRQTKPLEMPERPYTALLRVSSKYSRSESSEIVMNGGKEWSGVFLIRKSQTHFGECVLTFNYLGKQAKHFRIIIKGPKSECQIERLCFRSIIDLIEYFRKNPIPLRHQTDQEPAIVLTSFVIFEDNKFDKYNQDNRQSSFFNRRSFIHLMDNARWLTSSSSSSLSSSTKQSINVDKNPQISNESVRLTRDQLILI</sequence>
<dbReference type="InterPro" id="IPR011993">
    <property type="entry name" value="PH-like_dom_sf"/>
</dbReference>
<dbReference type="GO" id="GO:0035556">
    <property type="term" value="P:intracellular signal transduction"/>
    <property type="evidence" value="ECO:0007669"/>
    <property type="project" value="TreeGrafter"/>
</dbReference>
<organism evidence="7 8">
    <name type="scientific">Dermatophagoides pteronyssinus</name>
    <name type="common">European house dust mite</name>
    <dbReference type="NCBI Taxonomy" id="6956"/>
    <lineage>
        <taxon>Eukaryota</taxon>
        <taxon>Metazoa</taxon>
        <taxon>Ecdysozoa</taxon>
        <taxon>Arthropoda</taxon>
        <taxon>Chelicerata</taxon>
        <taxon>Arachnida</taxon>
        <taxon>Acari</taxon>
        <taxon>Acariformes</taxon>
        <taxon>Sarcoptiformes</taxon>
        <taxon>Astigmata</taxon>
        <taxon>Psoroptidia</taxon>
        <taxon>Analgoidea</taxon>
        <taxon>Pyroglyphidae</taxon>
        <taxon>Dermatophagoidinae</taxon>
        <taxon>Dermatophagoides</taxon>
    </lineage>
</organism>
<evidence type="ECO:0000256" key="5">
    <source>
        <dbReference type="SAM" id="MobiDB-lite"/>
    </source>
</evidence>
<feature type="domain" description="SH2" evidence="6">
    <location>
        <begin position="132"/>
        <end position="233"/>
    </location>
</feature>
<keyword evidence="3 4" id="KW-0727">SH2 domain</keyword>
<name>A0A6P6XYH6_DERPT</name>
<keyword evidence="7" id="KW-1185">Reference proteome</keyword>
<dbReference type="CTD" id="43130"/>
<comment type="similarity">
    <text evidence="1">Belongs to the SH2B adapter family.</text>
</comment>
<dbReference type="KEGG" id="dpte:113792252"/>
<evidence type="ECO:0000256" key="3">
    <source>
        <dbReference type="ARBA" id="ARBA00022999"/>
    </source>
</evidence>
<dbReference type="GO" id="GO:0005886">
    <property type="term" value="C:plasma membrane"/>
    <property type="evidence" value="ECO:0007669"/>
    <property type="project" value="TreeGrafter"/>
</dbReference>
<reference evidence="8" key="1">
    <citation type="submission" date="2025-08" db="UniProtKB">
        <authorList>
            <consortium name="RefSeq"/>
        </authorList>
    </citation>
    <scope>IDENTIFICATION</scope>
    <source>
        <strain evidence="8">Airmid</strain>
    </source>
</reference>
<proteinExistence type="inferred from homology"/>
<dbReference type="SUPFAM" id="SSF50729">
    <property type="entry name" value="PH domain-like"/>
    <property type="match status" value="1"/>
</dbReference>
<feature type="compositionally biased region" description="Polar residues" evidence="5">
    <location>
        <begin position="1"/>
        <end position="15"/>
    </location>
</feature>
<dbReference type="InterPro" id="IPR036860">
    <property type="entry name" value="SH2_dom_sf"/>
</dbReference>
<dbReference type="Gene3D" id="2.30.29.30">
    <property type="entry name" value="Pleckstrin-homology domain (PH domain)/Phosphotyrosine-binding domain (PTB)"/>
    <property type="match status" value="1"/>
</dbReference>
<evidence type="ECO:0000313" key="8">
    <source>
        <dbReference type="RefSeq" id="XP_027197966.1"/>
    </source>
</evidence>
<accession>A0A6P6XYH6</accession>
<dbReference type="Pfam" id="PF00017">
    <property type="entry name" value="SH2"/>
    <property type="match status" value="1"/>
</dbReference>
<evidence type="ECO:0000256" key="1">
    <source>
        <dbReference type="ARBA" id="ARBA00010220"/>
    </source>
</evidence>
<feature type="region of interest" description="Disordered" evidence="5">
    <location>
        <begin position="1"/>
        <end position="24"/>
    </location>
</feature>
<protein>
    <submittedName>
        <fullName evidence="8">Uncharacterized protein LOC113792252</fullName>
    </submittedName>
</protein>
<gene>
    <name evidence="8" type="primary">LOC113792252</name>
</gene>
<dbReference type="InterPro" id="IPR030523">
    <property type="entry name" value="SH2B"/>
</dbReference>